<reference evidence="3" key="1">
    <citation type="submission" date="2010-05" db="EMBL/GenBank/DDBJ databases">
        <title>The Genome Sequence of Magnaporthe poae strain ATCC 64411.</title>
        <authorList>
            <consortium name="The Broad Institute Genome Sequencing Platform"/>
            <consortium name="Broad Institute Genome Sequencing Center for Infectious Disease"/>
            <person name="Ma L.-J."/>
            <person name="Dead R."/>
            <person name="Young S."/>
            <person name="Zeng Q."/>
            <person name="Koehrsen M."/>
            <person name="Alvarado L."/>
            <person name="Berlin A."/>
            <person name="Chapman S.B."/>
            <person name="Chen Z."/>
            <person name="Freedman E."/>
            <person name="Gellesch M."/>
            <person name="Goldberg J."/>
            <person name="Griggs A."/>
            <person name="Gujja S."/>
            <person name="Heilman E.R."/>
            <person name="Heiman D."/>
            <person name="Hepburn T."/>
            <person name="Howarth C."/>
            <person name="Jen D."/>
            <person name="Larson L."/>
            <person name="Mehta T."/>
            <person name="Neiman D."/>
            <person name="Pearson M."/>
            <person name="Roberts A."/>
            <person name="Saif S."/>
            <person name="Shea T."/>
            <person name="Shenoy N."/>
            <person name="Sisk P."/>
            <person name="Stolte C."/>
            <person name="Sykes S."/>
            <person name="Walk T."/>
            <person name="White J."/>
            <person name="Yandava C."/>
            <person name="Haas B."/>
            <person name="Nusbaum C."/>
            <person name="Birren B."/>
        </authorList>
    </citation>
    <scope>NUCLEOTIDE SEQUENCE</scope>
    <source>
        <strain evidence="3">ATCC 64411</strain>
    </source>
</reference>
<gene>
    <name evidence="3" type="ORF">MAPG_01391</name>
</gene>
<dbReference type="OrthoDB" id="527344at2759"/>
<dbReference type="EMBL" id="GL876966">
    <property type="protein sequence ID" value="KLU82318.1"/>
    <property type="molecule type" value="Genomic_DNA"/>
</dbReference>
<accession>A0A0H2TEM0</accession>
<feature type="region of interest" description="Disordered" evidence="1">
    <location>
        <begin position="1"/>
        <end position="23"/>
    </location>
</feature>
<dbReference type="VEuPathDB" id="FungiDB:MAPG_01391"/>
<dbReference type="AlphaFoldDB" id="A0A0H2TEM0"/>
<organism evidence="3">
    <name type="scientific">Magnaporthiopsis poae (strain ATCC 64411 / 73-15)</name>
    <name type="common">Kentucky bluegrass fungus</name>
    <name type="synonym">Magnaporthe poae</name>
    <dbReference type="NCBI Taxonomy" id="644358"/>
    <lineage>
        <taxon>Eukaryota</taxon>
        <taxon>Fungi</taxon>
        <taxon>Dikarya</taxon>
        <taxon>Ascomycota</taxon>
        <taxon>Pezizomycotina</taxon>
        <taxon>Sordariomycetes</taxon>
        <taxon>Sordariomycetidae</taxon>
        <taxon>Magnaporthales</taxon>
        <taxon>Magnaporthaceae</taxon>
        <taxon>Magnaporthiopsis</taxon>
    </lineage>
</organism>
<proteinExistence type="predicted"/>
<dbReference type="InterPro" id="IPR001279">
    <property type="entry name" value="Metallo-B-lactamas"/>
</dbReference>
<dbReference type="SUPFAM" id="SSF56281">
    <property type="entry name" value="Metallo-hydrolase/oxidoreductase"/>
    <property type="match status" value="1"/>
</dbReference>
<evidence type="ECO:0000259" key="2">
    <source>
        <dbReference type="Pfam" id="PF00753"/>
    </source>
</evidence>
<protein>
    <recommendedName>
        <fullName evidence="2">Metallo-beta-lactamase domain-containing protein</fullName>
    </recommendedName>
</protein>
<evidence type="ECO:0000313" key="3">
    <source>
        <dbReference type="EMBL" id="KLU82318.1"/>
    </source>
</evidence>
<feature type="non-terminal residue" evidence="3">
    <location>
        <position position="133"/>
    </location>
</feature>
<dbReference type="Pfam" id="PF00753">
    <property type="entry name" value="Lactamase_B"/>
    <property type="match status" value="1"/>
</dbReference>
<reference evidence="3" key="2">
    <citation type="submission" date="2011-03" db="EMBL/GenBank/DDBJ databases">
        <title>Annotation of Magnaporthe poae ATCC 64411.</title>
        <authorList>
            <person name="Ma L.-J."/>
            <person name="Dead R."/>
            <person name="Young S.K."/>
            <person name="Zeng Q."/>
            <person name="Gargeya S."/>
            <person name="Fitzgerald M."/>
            <person name="Haas B."/>
            <person name="Abouelleil A."/>
            <person name="Alvarado L."/>
            <person name="Arachchi H.M."/>
            <person name="Berlin A."/>
            <person name="Brown A."/>
            <person name="Chapman S.B."/>
            <person name="Chen Z."/>
            <person name="Dunbar C."/>
            <person name="Freedman E."/>
            <person name="Gearin G."/>
            <person name="Gellesch M."/>
            <person name="Goldberg J."/>
            <person name="Griggs A."/>
            <person name="Gujja S."/>
            <person name="Heiman D."/>
            <person name="Howarth C."/>
            <person name="Larson L."/>
            <person name="Lui A."/>
            <person name="MacDonald P.J.P."/>
            <person name="Mehta T."/>
            <person name="Montmayeur A."/>
            <person name="Murphy C."/>
            <person name="Neiman D."/>
            <person name="Pearson M."/>
            <person name="Priest M."/>
            <person name="Roberts A."/>
            <person name="Saif S."/>
            <person name="Shea T."/>
            <person name="Shenoy N."/>
            <person name="Sisk P."/>
            <person name="Stolte C."/>
            <person name="Sykes S."/>
            <person name="Yandava C."/>
            <person name="Wortman J."/>
            <person name="Nusbaum C."/>
            <person name="Birren B."/>
        </authorList>
    </citation>
    <scope>NUCLEOTIDE SEQUENCE</scope>
    <source>
        <strain evidence="3">ATCC 64411</strain>
    </source>
</reference>
<dbReference type="PANTHER" id="PTHR46504:SF2">
    <property type="entry name" value="TRNASE Z TRZ1"/>
    <property type="match status" value="1"/>
</dbReference>
<sequence>MPDGGVDTTTTSPNKEEGPNTAAAAKARFATPLPQSPRSDILEWRFPKPHSQYVLTGRSRAAWHTSFVIPQLNLLLDAGLCVNKVRPKHIFLTHGHSDHTLLLPAFVDREDRPDVYCPVEIADKVDAFVNAKT</sequence>
<dbReference type="Gene3D" id="3.60.15.10">
    <property type="entry name" value="Ribonuclease Z/Hydroxyacylglutathione hydrolase-like"/>
    <property type="match status" value="1"/>
</dbReference>
<evidence type="ECO:0000256" key="1">
    <source>
        <dbReference type="SAM" id="MobiDB-lite"/>
    </source>
</evidence>
<dbReference type="PANTHER" id="PTHR46504">
    <property type="entry name" value="TRNASE Z TRZ1"/>
    <property type="match status" value="1"/>
</dbReference>
<feature type="domain" description="Metallo-beta-lactamase" evidence="2">
    <location>
        <begin position="86"/>
        <end position="121"/>
    </location>
</feature>
<name>A0A0H2TEM0_MAGP6</name>
<dbReference type="InterPro" id="IPR036866">
    <property type="entry name" value="RibonucZ/Hydroxyglut_hydro"/>
</dbReference>